<evidence type="ECO:0000256" key="1">
    <source>
        <dbReference type="ARBA" id="ARBA00022729"/>
    </source>
</evidence>
<comment type="caution">
    <text evidence="2">The sequence shown here is derived from an EMBL/GenBank/DDBJ whole genome shotgun (WGS) entry which is preliminary data.</text>
</comment>
<name>A0A9D2PZG8_9MICO</name>
<proteinExistence type="predicted"/>
<dbReference type="InterPro" id="IPR050490">
    <property type="entry name" value="Bact_solute-bd_prot1"/>
</dbReference>
<keyword evidence="1" id="KW-0732">Signal</keyword>
<sequence length="559" mass="60756">MEQRRSTGQHRPGGPTRRQAIGLAGTSIAAAAVLGGCGSSSGGSGSGSSGELTVPVTHEAESVEGLILSDVEGVAPLYVGSPPEYRDVVTDKPAAGGSISSFQILWGAPVTGRDKNQVWQKLEEELGVDSFDITMVPDASYGDKLATLLASGNLPDFVYVQPTDPNAARALSDGAFLELNDYLEGEKVEDYPNIATTPEVTWQDSARDGALLGVPNPDPLRNNLMVLRLDAMKEVGADAVPEDAEDLKTLWLELAKLGKVGGREVFAHGALEPTTFEPLHDLGQEFQIVDGKVTHKYLLPQYEDHLAYMAELWKGGFFHPDALGQVDPELFKQGQQLNYEASFAGFYWVPDAGRVNLCREAVPTAEFIHYAMPSVEGGVGRHALGKSYGGMVCIPADRGKDEDRVRELLRICDYYRSPFGSEEALFLNSGIEGRQFDFDAEKNLVPAENPPTEGACTWLGLLQNRVNQLPDMNRDMLDNIKETLEAATESGEVSLVDGLVSEVQIRNDSKLEEVHKDYYNAIVSGRRPVGDVAELQKAWLDRGGQDVLDDFQKLVDEAS</sequence>
<evidence type="ECO:0000313" key="2">
    <source>
        <dbReference type="EMBL" id="HJC69541.1"/>
    </source>
</evidence>
<reference evidence="2" key="2">
    <citation type="submission" date="2021-04" db="EMBL/GenBank/DDBJ databases">
        <authorList>
            <person name="Gilroy R."/>
        </authorList>
    </citation>
    <scope>NUCLEOTIDE SEQUENCE</scope>
    <source>
        <strain evidence="2">CHK130-7132</strain>
    </source>
</reference>
<organism evidence="2 3">
    <name type="scientific">Candidatus Brachybacterium intestinipullorum</name>
    <dbReference type="NCBI Taxonomy" id="2838512"/>
    <lineage>
        <taxon>Bacteria</taxon>
        <taxon>Bacillati</taxon>
        <taxon>Actinomycetota</taxon>
        <taxon>Actinomycetes</taxon>
        <taxon>Micrococcales</taxon>
        <taxon>Dermabacteraceae</taxon>
        <taxon>Brachybacterium</taxon>
    </lineage>
</organism>
<dbReference type="PANTHER" id="PTHR43649:SF33">
    <property type="entry name" value="POLYGALACTURONAN_RHAMNOGALACTURONAN-BINDING PROTEIN YTCQ"/>
    <property type="match status" value="1"/>
</dbReference>
<accession>A0A9D2PZG8</accession>
<gene>
    <name evidence="2" type="ORF">H9932_07680</name>
</gene>
<dbReference type="Proteomes" id="UP000823854">
    <property type="component" value="Unassembled WGS sequence"/>
</dbReference>
<reference evidence="2" key="1">
    <citation type="journal article" date="2021" name="PeerJ">
        <title>Extensive microbial diversity within the chicken gut microbiome revealed by metagenomics and culture.</title>
        <authorList>
            <person name="Gilroy R."/>
            <person name="Ravi A."/>
            <person name="Getino M."/>
            <person name="Pursley I."/>
            <person name="Horton D.L."/>
            <person name="Alikhan N.F."/>
            <person name="Baker D."/>
            <person name="Gharbi K."/>
            <person name="Hall N."/>
            <person name="Watson M."/>
            <person name="Adriaenssens E.M."/>
            <person name="Foster-Nyarko E."/>
            <person name="Jarju S."/>
            <person name="Secka A."/>
            <person name="Antonio M."/>
            <person name="Oren A."/>
            <person name="Chaudhuri R.R."/>
            <person name="La Ragione R."/>
            <person name="Hildebrand F."/>
            <person name="Pallen M.J."/>
        </authorList>
    </citation>
    <scope>NUCLEOTIDE SEQUENCE</scope>
    <source>
        <strain evidence="2">CHK130-7132</strain>
    </source>
</reference>
<dbReference type="Gene3D" id="3.40.190.10">
    <property type="entry name" value="Periplasmic binding protein-like II"/>
    <property type="match status" value="3"/>
</dbReference>
<dbReference type="AlphaFoldDB" id="A0A9D2PZG8"/>
<evidence type="ECO:0000313" key="3">
    <source>
        <dbReference type="Proteomes" id="UP000823854"/>
    </source>
</evidence>
<dbReference type="EMBL" id="DWWC01000148">
    <property type="protein sequence ID" value="HJC69541.1"/>
    <property type="molecule type" value="Genomic_DNA"/>
</dbReference>
<protein>
    <submittedName>
        <fullName evidence="2">Extracellular solute-binding protein</fullName>
    </submittedName>
</protein>
<dbReference type="SUPFAM" id="SSF53850">
    <property type="entry name" value="Periplasmic binding protein-like II"/>
    <property type="match status" value="1"/>
</dbReference>
<dbReference type="PANTHER" id="PTHR43649">
    <property type="entry name" value="ARABINOSE-BINDING PROTEIN-RELATED"/>
    <property type="match status" value="1"/>
</dbReference>